<name>A0A7R9BCE3_9CRUS</name>
<reference evidence="2" key="1">
    <citation type="submission" date="2020-11" db="EMBL/GenBank/DDBJ databases">
        <authorList>
            <person name="Tran Van P."/>
        </authorList>
    </citation>
    <scope>NUCLEOTIDE SEQUENCE</scope>
</reference>
<feature type="compositionally biased region" description="Polar residues" evidence="1">
    <location>
        <begin position="205"/>
        <end position="214"/>
    </location>
</feature>
<feature type="compositionally biased region" description="Pro residues" evidence="1">
    <location>
        <begin position="511"/>
        <end position="525"/>
    </location>
</feature>
<dbReference type="Proteomes" id="UP000678499">
    <property type="component" value="Unassembled WGS sequence"/>
</dbReference>
<organism evidence="2">
    <name type="scientific">Notodromas monacha</name>
    <dbReference type="NCBI Taxonomy" id="399045"/>
    <lineage>
        <taxon>Eukaryota</taxon>
        <taxon>Metazoa</taxon>
        <taxon>Ecdysozoa</taxon>
        <taxon>Arthropoda</taxon>
        <taxon>Crustacea</taxon>
        <taxon>Oligostraca</taxon>
        <taxon>Ostracoda</taxon>
        <taxon>Podocopa</taxon>
        <taxon>Podocopida</taxon>
        <taxon>Cypridocopina</taxon>
        <taxon>Cypridoidea</taxon>
        <taxon>Cyprididae</taxon>
        <taxon>Notodromas</taxon>
    </lineage>
</organism>
<dbReference type="EMBL" id="OA882074">
    <property type="protein sequence ID" value="CAD7272502.1"/>
    <property type="molecule type" value="Genomic_DNA"/>
</dbReference>
<feature type="region of interest" description="Disordered" evidence="1">
    <location>
        <begin position="184"/>
        <end position="214"/>
    </location>
</feature>
<feature type="region of interest" description="Disordered" evidence="1">
    <location>
        <begin position="486"/>
        <end position="672"/>
    </location>
</feature>
<accession>A0A7R9BCE3</accession>
<keyword evidence="3" id="KW-1185">Reference proteome</keyword>
<proteinExistence type="predicted"/>
<evidence type="ECO:0000313" key="2">
    <source>
        <dbReference type="EMBL" id="CAD7272502.1"/>
    </source>
</evidence>
<dbReference type="EMBL" id="CAJPEX010000037">
    <property type="protein sequence ID" value="CAG0912654.1"/>
    <property type="molecule type" value="Genomic_DNA"/>
</dbReference>
<protein>
    <submittedName>
        <fullName evidence="2">Uncharacterized protein</fullName>
    </submittedName>
</protein>
<feature type="compositionally biased region" description="Basic and acidic residues" evidence="1">
    <location>
        <begin position="631"/>
        <end position="645"/>
    </location>
</feature>
<feature type="region of interest" description="Disordered" evidence="1">
    <location>
        <begin position="293"/>
        <end position="327"/>
    </location>
</feature>
<feature type="compositionally biased region" description="Low complexity" evidence="1">
    <location>
        <begin position="535"/>
        <end position="547"/>
    </location>
</feature>
<feature type="compositionally biased region" description="Polar residues" evidence="1">
    <location>
        <begin position="571"/>
        <end position="581"/>
    </location>
</feature>
<evidence type="ECO:0000256" key="1">
    <source>
        <dbReference type="SAM" id="MobiDB-lite"/>
    </source>
</evidence>
<dbReference type="AlphaFoldDB" id="A0A7R9BCE3"/>
<gene>
    <name evidence="2" type="ORF">NMOB1V02_LOCUS431</name>
</gene>
<evidence type="ECO:0000313" key="3">
    <source>
        <dbReference type="Proteomes" id="UP000678499"/>
    </source>
</evidence>
<feature type="compositionally biased region" description="Basic and acidic residues" evidence="1">
    <location>
        <begin position="551"/>
        <end position="565"/>
    </location>
</feature>
<sequence length="853" mass="92950">MDWGIVERNQCQSRKWNRSIPFVIFSGGQWYGSVAQRKAKKTWGERLRLPALPKLRERWKDRDGPGNPARMAINYGTKPPGSTYGTVTSQSALAKSMEYAEPWLYATYGRSAGAPPNPVRDLARTAPVVQAWDPKPRLPMPKAGVPEAVYEEIAGPGFDLDEFICACRAKLSASQRSRTKFVKDCKSARRSTTTGRNKTKGRSRPSLNSVLSSTEDPYSFMRKARLLTGTSNSSSESFHRPATLVEVEESSYQEFPDYISAKKNRFATVHSIRSGTKTRGPLPVDFAPPVSISSSEPAFTLDNTDDSRDSAYSRGAVGGKEPDTASQWDNSSFEEEFFDASDRISNNGLASPPRKSILECNVNAYDLMMRLGRSDFLGYDSGSDELSDNALQLEARSMPAKRIPKFTDYNKNEVLGGIRLRNGPPSYQLLSDGEGEEASSSSECTVNTSNNSSLYGIGTMSSNNSSTMLDESVDYVKMPNDDGVFKAPVPPPLPDRYPVKMSGEPLMAGSIPPPPPLPPPPPPMPLAQHGRDNSLNESDSSSTSGISDDSDAPKRPPRQKRDQPVVKRVSSCDSVSNTLVNPQDAVINQLKSILKKPPLQPVERSSVSVSRKHSVAEEPKEPAQLGRHLARRSESVDELETPSHDKQRKKKQVQFRSSADITVLSRDSMSDDFSEELESELESIFKRMKLSSRWGTQVATTAAVSAAGDEMDPAREEQDDAAAAAADADTEPGSPPGAEFNPCDEQHPALPEAVAVLEASASTSVIVAVSDSVVSGKVGVTSSTSSQRSRCERGCLSFMKAPTRTEVEESVRVTWQLSASLDEKLSPLFFFSPTGDTAELEPAFVPAFGRNSS</sequence>
<feature type="region of interest" description="Disordered" evidence="1">
    <location>
        <begin position="430"/>
        <end position="450"/>
    </location>
</feature>
<feature type="region of interest" description="Disordered" evidence="1">
    <location>
        <begin position="704"/>
        <end position="745"/>
    </location>
</feature>